<proteinExistence type="predicted"/>
<accession>A0ABV7WXW8</accession>
<comment type="caution">
    <text evidence="1">The sequence shown here is derived from an EMBL/GenBank/DDBJ whole genome shotgun (WGS) entry which is preliminary data.</text>
</comment>
<evidence type="ECO:0000313" key="1">
    <source>
        <dbReference type="EMBL" id="MFC3702715.1"/>
    </source>
</evidence>
<dbReference type="RefSeq" id="WP_377363296.1">
    <property type="nucleotide sequence ID" value="NZ_JBHRYN010000018.1"/>
</dbReference>
<reference evidence="2" key="1">
    <citation type="journal article" date="2019" name="Int. J. Syst. Evol. Microbiol.">
        <title>The Global Catalogue of Microorganisms (GCM) 10K type strain sequencing project: providing services to taxonomists for standard genome sequencing and annotation.</title>
        <authorList>
            <consortium name="The Broad Institute Genomics Platform"/>
            <consortium name="The Broad Institute Genome Sequencing Center for Infectious Disease"/>
            <person name="Wu L."/>
            <person name="Ma J."/>
        </authorList>
    </citation>
    <scope>NUCLEOTIDE SEQUENCE [LARGE SCALE GENOMIC DNA]</scope>
    <source>
        <strain evidence="2">CECT 8288</strain>
    </source>
</reference>
<evidence type="ECO:0008006" key="3">
    <source>
        <dbReference type="Google" id="ProtNLM"/>
    </source>
</evidence>
<evidence type="ECO:0000313" key="2">
    <source>
        <dbReference type="Proteomes" id="UP001595710"/>
    </source>
</evidence>
<dbReference type="Proteomes" id="UP001595710">
    <property type="component" value="Unassembled WGS sequence"/>
</dbReference>
<sequence length="109" mass="12679">MSSWKPITLNELEKDIWLSEQALEGPTLKLWELLKVKPTKWKCPPLGDEGGGFWVVALAGNKVIWYNDIEEGFNISNYRSFGEIEEYYTNQLELFELINSIESELHRNS</sequence>
<keyword evidence="2" id="KW-1185">Reference proteome</keyword>
<name>A0ABV7WXW8_9GAMM</name>
<organism evidence="1 2">
    <name type="scientific">Reinekea marina</name>
    <dbReference type="NCBI Taxonomy" id="1310421"/>
    <lineage>
        <taxon>Bacteria</taxon>
        <taxon>Pseudomonadati</taxon>
        <taxon>Pseudomonadota</taxon>
        <taxon>Gammaproteobacteria</taxon>
        <taxon>Oceanospirillales</taxon>
        <taxon>Saccharospirillaceae</taxon>
        <taxon>Reinekea</taxon>
    </lineage>
</organism>
<dbReference type="EMBL" id="JBHRYN010000018">
    <property type="protein sequence ID" value="MFC3702715.1"/>
    <property type="molecule type" value="Genomic_DNA"/>
</dbReference>
<gene>
    <name evidence="1" type="ORF">ACFOND_13820</name>
</gene>
<protein>
    <recommendedName>
        <fullName evidence="3">SMI1/KNR4 family protein SUKH-1</fullName>
    </recommendedName>
</protein>